<reference evidence="1" key="2">
    <citation type="journal article" date="2022" name="New Phytol.">
        <title>Evolutionary transition to the ectomycorrhizal habit in the genomes of a hyperdiverse lineage of mushroom-forming fungi.</title>
        <authorList>
            <person name="Looney B."/>
            <person name="Miyauchi S."/>
            <person name="Morin E."/>
            <person name="Drula E."/>
            <person name="Courty P.E."/>
            <person name="Kohler A."/>
            <person name="Kuo A."/>
            <person name="LaButti K."/>
            <person name="Pangilinan J."/>
            <person name="Lipzen A."/>
            <person name="Riley R."/>
            <person name="Andreopoulos W."/>
            <person name="He G."/>
            <person name="Johnson J."/>
            <person name="Nolan M."/>
            <person name="Tritt A."/>
            <person name="Barry K.W."/>
            <person name="Grigoriev I.V."/>
            <person name="Nagy L.G."/>
            <person name="Hibbett D."/>
            <person name="Henrissat B."/>
            <person name="Matheny P.B."/>
            <person name="Labbe J."/>
            <person name="Martin F.M."/>
        </authorList>
    </citation>
    <scope>NUCLEOTIDE SEQUENCE</scope>
    <source>
        <strain evidence="1">FP105234-sp</strain>
    </source>
</reference>
<organism evidence="1 2">
    <name type="scientific">Auriscalpium vulgare</name>
    <dbReference type="NCBI Taxonomy" id="40419"/>
    <lineage>
        <taxon>Eukaryota</taxon>
        <taxon>Fungi</taxon>
        <taxon>Dikarya</taxon>
        <taxon>Basidiomycota</taxon>
        <taxon>Agaricomycotina</taxon>
        <taxon>Agaricomycetes</taxon>
        <taxon>Russulales</taxon>
        <taxon>Auriscalpiaceae</taxon>
        <taxon>Auriscalpium</taxon>
    </lineage>
</organism>
<reference evidence="1" key="1">
    <citation type="submission" date="2021-02" db="EMBL/GenBank/DDBJ databases">
        <authorList>
            <consortium name="DOE Joint Genome Institute"/>
            <person name="Ahrendt S."/>
            <person name="Looney B.P."/>
            <person name="Miyauchi S."/>
            <person name="Morin E."/>
            <person name="Drula E."/>
            <person name="Courty P.E."/>
            <person name="Chicoki N."/>
            <person name="Fauchery L."/>
            <person name="Kohler A."/>
            <person name="Kuo A."/>
            <person name="Labutti K."/>
            <person name="Pangilinan J."/>
            <person name="Lipzen A."/>
            <person name="Riley R."/>
            <person name="Andreopoulos W."/>
            <person name="He G."/>
            <person name="Johnson J."/>
            <person name="Barry K.W."/>
            <person name="Grigoriev I.V."/>
            <person name="Nagy L."/>
            <person name="Hibbett D."/>
            <person name="Henrissat B."/>
            <person name="Matheny P.B."/>
            <person name="Labbe J."/>
            <person name="Martin F."/>
        </authorList>
    </citation>
    <scope>NUCLEOTIDE SEQUENCE</scope>
    <source>
        <strain evidence="1">FP105234-sp</strain>
    </source>
</reference>
<gene>
    <name evidence="1" type="ORF">FA95DRAFT_768940</name>
</gene>
<evidence type="ECO:0000313" key="2">
    <source>
        <dbReference type="Proteomes" id="UP000814033"/>
    </source>
</evidence>
<sequence>MFPATLRAPSVTISYEPYISRTFVYSTVHLHDTVLLSECIRTLLVARSDSLHNSFGRVLHGKYERNWCHGCGPDNAEFEHSRAKDEDLPQPLRAKTGRSLRTRYARETVRTLVEMFPLPIAGGSDFLTR</sequence>
<dbReference type="EMBL" id="MU276141">
    <property type="protein sequence ID" value="KAI0041143.1"/>
    <property type="molecule type" value="Genomic_DNA"/>
</dbReference>
<dbReference type="Proteomes" id="UP000814033">
    <property type="component" value="Unassembled WGS sequence"/>
</dbReference>
<proteinExistence type="predicted"/>
<comment type="caution">
    <text evidence="1">The sequence shown here is derived from an EMBL/GenBank/DDBJ whole genome shotgun (WGS) entry which is preliminary data.</text>
</comment>
<keyword evidence="2" id="KW-1185">Reference proteome</keyword>
<evidence type="ECO:0000313" key="1">
    <source>
        <dbReference type="EMBL" id="KAI0041143.1"/>
    </source>
</evidence>
<accession>A0ACB8RAV1</accession>
<name>A0ACB8RAV1_9AGAM</name>
<protein>
    <submittedName>
        <fullName evidence="1">Uncharacterized protein</fullName>
    </submittedName>
</protein>